<dbReference type="NCBIfam" id="NF008451">
    <property type="entry name" value="PRK11302.1"/>
    <property type="match status" value="1"/>
</dbReference>
<keyword evidence="1" id="KW-0805">Transcription regulation</keyword>
<dbReference type="InterPro" id="IPR001347">
    <property type="entry name" value="SIS_dom"/>
</dbReference>
<proteinExistence type="predicted"/>
<dbReference type="CDD" id="cd05013">
    <property type="entry name" value="SIS_RpiR"/>
    <property type="match status" value="1"/>
</dbReference>
<evidence type="ECO:0000313" key="6">
    <source>
        <dbReference type="EMBL" id="TXS93531.1"/>
    </source>
</evidence>
<dbReference type="RefSeq" id="WP_148063466.1">
    <property type="nucleotide sequence ID" value="NZ_VRYZ01000002.1"/>
</dbReference>
<gene>
    <name evidence="6" type="primary">hexR</name>
    <name evidence="6" type="ORF">FVW59_06815</name>
</gene>
<dbReference type="EMBL" id="VRYZ01000002">
    <property type="protein sequence ID" value="TXS93531.1"/>
    <property type="molecule type" value="Genomic_DNA"/>
</dbReference>
<dbReference type="GO" id="GO:1901135">
    <property type="term" value="P:carbohydrate derivative metabolic process"/>
    <property type="evidence" value="ECO:0007669"/>
    <property type="project" value="InterPro"/>
</dbReference>
<dbReference type="Gene3D" id="3.40.50.10490">
    <property type="entry name" value="Glucose-6-phosphate isomerase like protein, domain 1"/>
    <property type="match status" value="1"/>
</dbReference>
<dbReference type="InterPro" id="IPR035472">
    <property type="entry name" value="RpiR-like_SIS"/>
</dbReference>
<dbReference type="PANTHER" id="PTHR30514:SF1">
    <property type="entry name" value="HTH-TYPE TRANSCRIPTIONAL REGULATOR HEXR-RELATED"/>
    <property type="match status" value="1"/>
</dbReference>
<sequence length="279" mass="29599">MSLMAEMRDAEARRSKAERKLIDHILGEPEAVLNTPIARLAAAVGVSEPTVNRFCRAMGARGFPDFKLRLAGELARARPSMARDIEPGDSGSHVAAKIFEATAASLSSAHNSLDTGALEQAVEALDRARAIALCGLGASASVALDAQHKLLRFDTPVVAHTDIINQRMLTASLRPEDCLLCISYTGRTRAITEVAQLARDSGATVIGLTSPGSPLAKACSMVLGVEGGEDTDLYTPMTSRIAQLVIIDVLVTTLALRKGDDFADHLEAVKRSVAATRSR</sequence>
<feature type="domain" description="SIS" evidence="5">
    <location>
        <begin position="121"/>
        <end position="260"/>
    </location>
</feature>
<feature type="domain" description="HTH rpiR-type" evidence="4">
    <location>
        <begin position="1"/>
        <end position="77"/>
    </location>
</feature>
<evidence type="ECO:0000256" key="3">
    <source>
        <dbReference type="ARBA" id="ARBA00023163"/>
    </source>
</evidence>
<dbReference type="InterPro" id="IPR000281">
    <property type="entry name" value="HTH_RpiR"/>
</dbReference>
<dbReference type="PANTHER" id="PTHR30514">
    <property type="entry name" value="GLUCOKINASE"/>
    <property type="match status" value="1"/>
</dbReference>
<keyword evidence="2" id="KW-0238">DNA-binding</keyword>
<dbReference type="InterPro" id="IPR046348">
    <property type="entry name" value="SIS_dom_sf"/>
</dbReference>
<dbReference type="GO" id="GO:0003700">
    <property type="term" value="F:DNA-binding transcription factor activity"/>
    <property type="evidence" value="ECO:0007669"/>
    <property type="project" value="InterPro"/>
</dbReference>
<evidence type="ECO:0000259" key="4">
    <source>
        <dbReference type="PROSITE" id="PS51071"/>
    </source>
</evidence>
<dbReference type="Gene3D" id="1.10.10.10">
    <property type="entry name" value="Winged helix-like DNA-binding domain superfamily/Winged helix DNA-binding domain"/>
    <property type="match status" value="1"/>
</dbReference>
<evidence type="ECO:0000256" key="1">
    <source>
        <dbReference type="ARBA" id="ARBA00023015"/>
    </source>
</evidence>
<keyword evidence="3" id="KW-0804">Transcription</keyword>
<evidence type="ECO:0000313" key="7">
    <source>
        <dbReference type="Proteomes" id="UP000321933"/>
    </source>
</evidence>
<protein>
    <submittedName>
        <fullName evidence="6">Transcriptional regulator HexR</fullName>
    </submittedName>
</protein>
<accession>A0A5C9A2G3</accession>
<dbReference type="InterPro" id="IPR036388">
    <property type="entry name" value="WH-like_DNA-bd_sf"/>
</dbReference>
<name>A0A5C9A2G3_9GAMM</name>
<dbReference type="PROSITE" id="PS51071">
    <property type="entry name" value="HTH_RPIR"/>
    <property type="match status" value="1"/>
</dbReference>
<dbReference type="InterPro" id="IPR009057">
    <property type="entry name" value="Homeodomain-like_sf"/>
</dbReference>
<dbReference type="SUPFAM" id="SSF46689">
    <property type="entry name" value="Homeodomain-like"/>
    <property type="match status" value="1"/>
</dbReference>
<dbReference type="PROSITE" id="PS51464">
    <property type="entry name" value="SIS"/>
    <property type="match status" value="1"/>
</dbReference>
<keyword evidence="7" id="KW-1185">Reference proteome</keyword>
<dbReference type="Pfam" id="PF01418">
    <property type="entry name" value="HTH_6"/>
    <property type="match status" value="1"/>
</dbReference>
<evidence type="ECO:0000259" key="5">
    <source>
        <dbReference type="PROSITE" id="PS51464"/>
    </source>
</evidence>
<reference evidence="6 7" key="1">
    <citation type="submission" date="2019-08" db="EMBL/GenBank/DDBJ databases">
        <title>Parahaliea maris sp. nov., isolated from the surface seawater.</title>
        <authorList>
            <person name="Liu Y."/>
        </authorList>
    </citation>
    <scope>NUCLEOTIDE SEQUENCE [LARGE SCALE GENOMIC DNA]</scope>
    <source>
        <strain evidence="6 7">S2-26</strain>
    </source>
</reference>
<dbReference type="GO" id="GO:0097367">
    <property type="term" value="F:carbohydrate derivative binding"/>
    <property type="evidence" value="ECO:0007669"/>
    <property type="project" value="InterPro"/>
</dbReference>
<dbReference type="SUPFAM" id="SSF53697">
    <property type="entry name" value="SIS domain"/>
    <property type="match status" value="1"/>
</dbReference>
<dbReference type="OrthoDB" id="257751at2"/>
<dbReference type="Proteomes" id="UP000321933">
    <property type="component" value="Unassembled WGS sequence"/>
</dbReference>
<organism evidence="6 7">
    <name type="scientific">Parahaliea aestuarii</name>
    <dbReference type="NCBI Taxonomy" id="1852021"/>
    <lineage>
        <taxon>Bacteria</taxon>
        <taxon>Pseudomonadati</taxon>
        <taxon>Pseudomonadota</taxon>
        <taxon>Gammaproteobacteria</taxon>
        <taxon>Cellvibrionales</taxon>
        <taxon>Halieaceae</taxon>
        <taxon>Parahaliea</taxon>
    </lineage>
</organism>
<evidence type="ECO:0000256" key="2">
    <source>
        <dbReference type="ARBA" id="ARBA00023125"/>
    </source>
</evidence>
<dbReference type="AlphaFoldDB" id="A0A5C9A2G3"/>
<comment type="caution">
    <text evidence="6">The sequence shown here is derived from an EMBL/GenBank/DDBJ whole genome shotgun (WGS) entry which is preliminary data.</text>
</comment>
<dbReference type="Pfam" id="PF01380">
    <property type="entry name" value="SIS"/>
    <property type="match status" value="1"/>
</dbReference>
<dbReference type="InterPro" id="IPR047640">
    <property type="entry name" value="RpiR-like"/>
</dbReference>
<dbReference type="GO" id="GO:0003677">
    <property type="term" value="F:DNA binding"/>
    <property type="evidence" value="ECO:0007669"/>
    <property type="project" value="UniProtKB-KW"/>
</dbReference>